<dbReference type="AlphaFoldDB" id="A0A645F3D5"/>
<organism evidence="1">
    <name type="scientific">bioreactor metagenome</name>
    <dbReference type="NCBI Taxonomy" id="1076179"/>
    <lineage>
        <taxon>unclassified sequences</taxon>
        <taxon>metagenomes</taxon>
        <taxon>ecological metagenomes</taxon>
    </lineage>
</organism>
<name>A0A645F3D5_9ZZZZ</name>
<reference evidence="1" key="1">
    <citation type="submission" date="2019-08" db="EMBL/GenBank/DDBJ databases">
        <authorList>
            <person name="Kucharzyk K."/>
            <person name="Murdoch R.W."/>
            <person name="Higgins S."/>
            <person name="Loffler F."/>
        </authorList>
    </citation>
    <scope>NUCLEOTIDE SEQUENCE</scope>
</reference>
<gene>
    <name evidence="1" type="ORF">SDC9_154380</name>
</gene>
<sequence>MGVHRDGGDAKGVAGDHVRGLSANAGQGLEGFDARGHLAAILGNEDARGLEDMPSFRVEKAAAFDIGE</sequence>
<accession>A0A645F3D5</accession>
<evidence type="ECO:0000313" key="1">
    <source>
        <dbReference type="EMBL" id="MPN07114.1"/>
    </source>
</evidence>
<proteinExistence type="predicted"/>
<dbReference type="EMBL" id="VSSQ01053076">
    <property type="protein sequence ID" value="MPN07114.1"/>
    <property type="molecule type" value="Genomic_DNA"/>
</dbReference>
<protein>
    <submittedName>
        <fullName evidence="1">Uncharacterized protein</fullName>
    </submittedName>
</protein>
<comment type="caution">
    <text evidence="1">The sequence shown here is derived from an EMBL/GenBank/DDBJ whole genome shotgun (WGS) entry which is preliminary data.</text>
</comment>